<protein>
    <submittedName>
        <fullName evidence="1">Uncharacterized protein</fullName>
    </submittedName>
</protein>
<dbReference type="RefSeq" id="WP_090083843.1">
    <property type="nucleotide sequence ID" value="NZ_FOMR01000004.1"/>
</dbReference>
<name>A0A1I1VKF3_9BACI</name>
<proteinExistence type="predicted"/>
<dbReference type="AlphaFoldDB" id="A0A1I1VKF3"/>
<organism evidence="1 2">
    <name type="scientific">Lentibacillus persicus</name>
    <dbReference type="NCBI Taxonomy" id="640948"/>
    <lineage>
        <taxon>Bacteria</taxon>
        <taxon>Bacillati</taxon>
        <taxon>Bacillota</taxon>
        <taxon>Bacilli</taxon>
        <taxon>Bacillales</taxon>
        <taxon>Bacillaceae</taxon>
        <taxon>Lentibacillus</taxon>
    </lineage>
</organism>
<reference evidence="2" key="1">
    <citation type="submission" date="2016-10" db="EMBL/GenBank/DDBJ databases">
        <authorList>
            <person name="Varghese N."/>
            <person name="Submissions S."/>
        </authorList>
    </citation>
    <scope>NUCLEOTIDE SEQUENCE [LARGE SCALE GENOMIC DNA]</scope>
    <source>
        <strain evidence="2">DSM 22530</strain>
    </source>
</reference>
<keyword evidence="2" id="KW-1185">Reference proteome</keyword>
<gene>
    <name evidence="1" type="ORF">SAMN05216238_104304</name>
</gene>
<dbReference type="Proteomes" id="UP000199474">
    <property type="component" value="Unassembled WGS sequence"/>
</dbReference>
<accession>A0A1I1VKF3</accession>
<dbReference type="OrthoDB" id="2828299at2"/>
<sequence>MKYVIEDLRKKQEMETLPVVRMEIDYELMTLYDAMQANDKVETIKSKERLKQLRSRLMKLEYGNDNNPE</sequence>
<dbReference type="STRING" id="640948.SAMN05216238_104304"/>
<evidence type="ECO:0000313" key="2">
    <source>
        <dbReference type="Proteomes" id="UP000199474"/>
    </source>
</evidence>
<evidence type="ECO:0000313" key="1">
    <source>
        <dbReference type="EMBL" id="SFD83401.1"/>
    </source>
</evidence>
<dbReference type="EMBL" id="FOMR01000004">
    <property type="protein sequence ID" value="SFD83401.1"/>
    <property type="molecule type" value="Genomic_DNA"/>
</dbReference>